<reference evidence="2 3" key="1">
    <citation type="submission" date="2023-01" db="EMBL/GenBank/DDBJ databases">
        <title>Analysis of 21 Apiospora genomes using comparative genomics revels a genus with tremendous synthesis potential of carbohydrate active enzymes and secondary metabolites.</title>
        <authorList>
            <person name="Sorensen T."/>
        </authorList>
    </citation>
    <scope>NUCLEOTIDE SEQUENCE [LARGE SCALE GENOMIC DNA]</scope>
    <source>
        <strain evidence="2 3">CBS 83171</strain>
    </source>
</reference>
<comment type="caution">
    <text evidence="2">The sequence shown here is derived from an EMBL/GenBank/DDBJ whole genome shotgun (WGS) entry which is preliminary data.</text>
</comment>
<keyword evidence="1" id="KW-0732">Signal</keyword>
<sequence length="152" mass="16257">MHAATVFPAVLGLASRAWTAPIPANETTAVAPAEKRWTHGSCGFHVHIRLQDGKQTASVKLYDGRQDLINSGDFEAKMGDNPFGGATDGLDGELVVMVFPSNANVVEFEYGGARRGSGHEGTQNEHCKVGNRDHSGIVGTWEQVDLDCGFDC</sequence>
<proteinExistence type="predicted"/>
<protein>
    <submittedName>
        <fullName evidence="2">Uncharacterized protein</fullName>
    </submittedName>
</protein>
<organism evidence="2 3">
    <name type="scientific">Apiospora saccharicola</name>
    <dbReference type="NCBI Taxonomy" id="335842"/>
    <lineage>
        <taxon>Eukaryota</taxon>
        <taxon>Fungi</taxon>
        <taxon>Dikarya</taxon>
        <taxon>Ascomycota</taxon>
        <taxon>Pezizomycotina</taxon>
        <taxon>Sordariomycetes</taxon>
        <taxon>Xylariomycetidae</taxon>
        <taxon>Amphisphaeriales</taxon>
        <taxon>Apiosporaceae</taxon>
        <taxon>Apiospora</taxon>
    </lineage>
</organism>
<dbReference type="Proteomes" id="UP001446871">
    <property type="component" value="Unassembled WGS sequence"/>
</dbReference>
<evidence type="ECO:0000313" key="3">
    <source>
        <dbReference type="Proteomes" id="UP001446871"/>
    </source>
</evidence>
<keyword evidence="3" id="KW-1185">Reference proteome</keyword>
<evidence type="ECO:0000256" key="1">
    <source>
        <dbReference type="SAM" id="SignalP"/>
    </source>
</evidence>
<accession>A0ABR1TK26</accession>
<feature type="chain" id="PRO_5047207328" evidence="1">
    <location>
        <begin position="20"/>
        <end position="152"/>
    </location>
</feature>
<feature type="signal peptide" evidence="1">
    <location>
        <begin position="1"/>
        <end position="19"/>
    </location>
</feature>
<name>A0ABR1TK26_9PEZI</name>
<dbReference type="EMBL" id="JAQQWM010000009">
    <property type="protein sequence ID" value="KAK8046995.1"/>
    <property type="molecule type" value="Genomic_DNA"/>
</dbReference>
<gene>
    <name evidence="2" type="ORF">PG996_015059</name>
</gene>
<evidence type="ECO:0000313" key="2">
    <source>
        <dbReference type="EMBL" id="KAK8046995.1"/>
    </source>
</evidence>